<keyword evidence="1" id="KW-0479">Metal-binding</keyword>
<evidence type="ECO:0000256" key="2">
    <source>
        <dbReference type="ARBA" id="ARBA00023180"/>
    </source>
</evidence>
<keyword evidence="2" id="KW-0325">Glycoprotein</keyword>
<sequence>MLKLIHLFYFPFIFLISIVCRDQYIPQKNEPRQIAFPGAEGFGKYASGGRGGMVYIVTNLDDSGPGSLRWAVEAKGPRTVVFEVSGNIELKSRLNVGDGNLTIAGQSAPGDGITIQNYPFRIIGKSNIIIRFLRFRLGDLGDEIGDAFEARSGCDNLIIDHCSFSWGLDETCSVYDVSNTTVQNCIISEGINDATKYGKDFPHSYGGIVGGRNVSFFMNLMCHFIIRMPSIAKESSILDIRNNVFYNWEFRATNNGAKAKANLVGNYYKPGPATKARPKNQLVDRAFLWPTSLEKNDSAYGTFYLQENYLEGREDLLANQWLGVRLENSEKTKLLLELVKNKDNEAKEVQFKIEEGLYVKKYSAKECFSEVLMNSGSSSSRDQVDKRIISEVFSGTNTYTGSKSGLKGIIDSQQDVGGWPTLKSLPAPIDTDRDGMPDAWEIEKGLNPERRDDRFYDLDPNYTNLEVYLNSLVAHIMEK</sequence>
<dbReference type="EMBL" id="JAKEVZ010000002">
    <property type="protein sequence ID" value="MCF1750124.1"/>
    <property type="molecule type" value="Genomic_DNA"/>
</dbReference>
<dbReference type="PANTHER" id="PTHR42970:SF1">
    <property type="entry name" value="PECTATE LYASE C-RELATED"/>
    <property type="match status" value="1"/>
</dbReference>
<evidence type="ECO:0000313" key="4">
    <source>
        <dbReference type="Proteomes" id="UP001201449"/>
    </source>
</evidence>
<gene>
    <name evidence="3" type="ORF">L0U89_03505</name>
</gene>
<keyword evidence="3" id="KW-0456">Lyase</keyword>
<reference evidence="3 4" key="1">
    <citation type="submission" date="2022-01" db="EMBL/GenBank/DDBJ databases">
        <title>Mariniradius saccharolyticus sp. nov., isolated from sediment of a river.</title>
        <authorList>
            <person name="Liu H."/>
        </authorList>
    </citation>
    <scope>NUCLEOTIDE SEQUENCE [LARGE SCALE GENOMIC DNA]</scope>
    <source>
        <strain evidence="3 4">RY-2</strain>
    </source>
</reference>
<dbReference type="InterPro" id="IPR012334">
    <property type="entry name" value="Pectin_lyas_fold"/>
</dbReference>
<proteinExistence type="predicted"/>
<dbReference type="Proteomes" id="UP001201449">
    <property type="component" value="Unassembled WGS sequence"/>
</dbReference>
<organism evidence="3 4">
    <name type="scientific">Mariniradius sediminis</name>
    <dbReference type="NCBI Taxonomy" id="2909237"/>
    <lineage>
        <taxon>Bacteria</taxon>
        <taxon>Pseudomonadati</taxon>
        <taxon>Bacteroidota</taxon>
        <taxon>Cytophagia</taxon>
        <taxon>Cytophagales</taxon>
        <taxon>Cyclobacteriaceae</taxon>
        <taxon>Mariniradius</taxon>
    </lineage>
</organism>
<dbReference type="InterPro" id="IPR011050">
    <property type="entry name" value="Pectin_lyase_fold/virulence"/>
</dbReference>
<evidence type="ECO:0000313" key="3">
    <source>
        <dbReference type="EMBL" id="MCF1750124.1"/>
    </source>
</evidence>
<protein>
    <submittedName>
        <fullName evidence="3">Pectate lyase</fullName>
    </submittedName>
</protein>
<comment type="caution">
    <text evidence="3">The sequence shown here is derived from an EMBL/GenBank/DDBJ whole genome shotgun (WGS) entry which is preliminary data.</text>
</comment>
<keyword evidence="4" id="KW-1185">Reference proteome</keyword>
<dbReference type="Gene3D" id="2.160.20.10">
    <property type="entry name" value="Single-stranded right-handed beta-helix, Pectin lyase-like"/>
    <property type="match status" value="1"/>
</dbReference>
<dbReference type="PANTHER" id="PTHR42970">
    <property type="entry name" value="PECTATE LYASE C-RELATED"/>
    <property type="match status" value="1"/>
</dbReference>
<dbReference type="RefSeq" id="WP_234860250.1">
    <property type="nucleotide sequence ID" value="NZ_JAKEVZ010000002.1"/>
</dbReference>
<accession>A0ABS9BRX8</accession>
<evidence type="ECO:0000256" key="1">
    <source>
        <dbReference type="ARBA" id="ARBA00022723"/>
    </source>
</evidence>
<dbReference type="SUPFAM" id="SSF51126">
    <property type="entry name" value="Pectin lyase-like"/>
    <property type="match status" value="1"/>
</dbReference>
<name>A0ABS9BRX8_9BACT</name>
<dbReference type="GO" id="GO:0016829">
    <property type="term" value="F:lyase activity"/>
    <property type="evidence" value="ECO:0007669"/>
    <property type="project" value="UniProtKB-KW"/>
</dbReference>
<dbReference type="InterPro" id="IPR052063">
    <property type="entry name" value="Polysaccharide_Lyase_1"/>
</dbReference>